<protein>
    <submittedName>
        <fullName evidence="2">Uncharacterized protein</fullName>
    </submittedName>
</protein>
<feature type="compositionally biased region" description="Polar residues" evidence="1">
    <location>
        <begin position="177"/>
        <end position="190"/>
    </location>
</feature>
<accession>A0A9I9E4X1</accession>
<sequence length="308" mass="33873">MEKLLQRIQTPPIYPMGQPSPPSAQPSGQKSLHAPPLSGAWAHAPPSMNLTAHPICFYTSSPVQPSHPSGHPPSHAPPIAARQQPSKLSNLYSSTNLSVDPLQQHFFYRNGADQHHNRSGIEAGESSVPSGYGQSCVRGLRINQTYRRVVFEKGSWSPTSQPPAPVQDFEPPRDQGMENSTEPCTNNTMSENDRSDAAVLENMEEKNRGDDTERHVVAYKNKLLSMLQSPPKSGVASISSTTDEMLDLFSNVGILQDELLLSPSKNEDMMMFSTLKDRFSAERGREESTSIVPFKHTTQGTLVVTPKE</sequence>
<organism evidence="2">
    <name type="scientific">Cucumis melo</name>
    <name type="common">Muskmelon</name>
    <dbReference type="NCBI Taxonomy" id="3656"/>
    <lineage>
        <taxon>Eukaryota</taxon>
        <taxon>Viridiplantae</taxon>
        <taxon>Streptophyta</taxon>
        <taxon>Embryophyta</taxon>
        <taxon>Tracheophyta</taxon>
        <taxon>Spermatophyta</taxon>
        <taxon>Magnoliopsida</taxon>
        <taxon>eudicotyledons</taxon>
        <taxon>Gunneridae</taxon>
        <taxon>Pentapetalae</taxon>
        <taxon>rosids</taxon>
        <taxon>fabids</taxon>
        <taxon>Cucurbitales</taxon>
        <taxon>Cucurbitaceae</taxon>
        <taxon>Benincaseae</taxon>
        <taxon>Cucumis</taxon>
    </lineage>
</organism>
<evidence type="ECO:0000313" key="2">
    <source>
        <dbReference type="EnsemblPlants" id="MELO3C028803.2.1"/>
    </source>
</evidence>
<dbReference type="EnsemblPlants" id="MELO3C028803.2.1">
    <property type="protein sequence ID" value="MELO3C028803.2.1"/>
    <property type="gene ID" value="MELO3C028803.2"/>
</dbReference>
<feature type="region of interest" description="Disordered" evidence="1">
    <location>
        <begin position="171"/>
        <end position="191"/>
    </location>
</feature>
<proteinExistence type="predicted"/>
<evidence type="ECO:0000256" key="1">
    <source>
        <dbReference type="SAM" id="MobiDB-lite"/>
    </source>
</evidence>
<dbReference type="AlphaFoldDB" id="A0A9I9E4X1"/>
<feature type="region of interest" description="Disordered" evidence="1">
    <location>
        <begin position="62"/>
        <end position="84"/>
    </location>
</feature>
<feature type="compositionally biased region" description="Pro residues" evidence="1">
    <location>
        <begin position="12"/>
        <end position="24"/>
    </location>
</feature>
<name>A0A9I9E4X1_CUCME</name>
<reference evidence="2" key="1">
    <citation type="submission" date="2023-03" db="UniProtKB">
        <authorList>
            <consortium name="EnsemblPlants"/>
        </authorList>
    </citation>
    <scope>IDENTIFICATION</scope>
</reference>
<feature type="region of interest" description="Disordered" evidence="1">
    <location>
        <begin position="1"/>
        <end position="40"/>
    </location>
</feature>
<dbReference type="Gramene" id="MELO3C028803.2.1">
    <property type="protein sequence ID" value="MELO3C028803.2.1"/>
    <property type="gene ID" value="MELO3C028803.2"/>
</dbReference>